<name>A0ABV0AM32_9ACTN</name>
<comment type="subcellular location">
    <subcellularLocation>
        <location evidence="1">Cell membrane</location>
        <topology evidence="1">Multi-pass membrane protein</topology>
    </subcellularLocation>
</comment>
<feature type="domain" description="Glycosyltransferase RgtA/B/C/D-like" evidence="10">
    <location>
        <begin position="89"/>
        <end position="236"/>
    </location>
</feature>
<evidence type="ECO:0000256" key="3">
    <source>
        <dbReference type="ARBA" id="ARBA00022676"/>
    </source>
</evidence>
<feature type="transmembrane region" description="Helical" evidence="9">
    <location>
        <begin position="90"/>
        <end position="110"/>
    </location>
</feature>
<protein>
    <submittedName>
        <fullName evidence="11">Glycosyltransferase family 39 protein</fullName>
        <ecNumber evidence="11">2.4.-.-</ecNumber>
    </submittedName>
</protein>
<evidence type="ECO:0000256" key="4">
    <source>
        <dbReference type="ARBA" id="ARBA00022679"/>
    </source>
</evidence>
<dbReference type="Proteomes" id="UP001447516">
    <property type="component" value="Unassembled WGS sequence"/>
</dbReference>
<evidence type="ECO:0000259" key="10">
    <source>
        <dbReference type="Pfam" id="PF13231"/>
    </source>
</evidence>
<feature type="transmembrane region" description="Helical" evidence="9">
    <location>
        <begin position="261"/>
        <end position="284"/>
    </location>
</feature>
<proteinExistence type="predicted"/>
<keyword evidence="4 11" id="KW-0808">Transferase</keyword>
<evidence type="ECO:0000256" key="2">
    <source>
        <dbReference type="ARBA" id="ARBA00022475"/>
    </source>
</evidence>
<evidence type="ECO:0000256" key="1">
    <source>
        <dbReference type="ARBA" id="ARBA00004651"/>
    </source>
</evidence>
<organism evidence="11 12">
    <name type="scientific">Microbispora maris</name>
    <dbReference type="NCBI Taxonomy" id="3144104"/>
    <lineage>
        <taxon>Bacteria</taxon>
        <taxon>Bacillati</taxon>
        <taxon>Actinomycetota</taxon>
        <taxon>Actinomycetes</taxon>
        <taxon>Streptosporangiales</taxon>
        <taxon>Streptosporangiaceae</taxon>
        <taxon>Microbispora</taxon>
    </lineage>
</organism>
<evidence type="ECO:0000256" key="6">
    <source>
        <dbReference type="ARBA" id="ARBA00022989"/>
    </source>
</evidence>
<dbReference type="InterPro" id="IPR050297">
    <property type="entry name" value="LipidA_mod_glycosyltrf_83"/>
</dbReference>
<feature type="transmembrane region" description="Helical" evidence="9">
    <location>
        <begin position="348"/>
        <end position="365"/>
    </location>
</feature>
<keyword evidence="6 9" id="KW-1133">Transmembrane helix</keyword>
<feature type="region of interest" description="Disordered" evidence="8">
    <location>
        <begin position="287"/>
        <end position="308"/>
    </location>
</feature>
<feature type="transmembrane region" description="Helical" evidence="9">
    <location>
        <begin position="174"/>
        <end position="202"/>
    </location>
</feature>
<feature type="transmembrane region" description="Helical" evidence="9">
    <location>
        <begin position="222"/>
        <end position="241"/>
    </location>
</feature>
<dbReference type="RefSeq" id="WP_346226340.1">
    <property type="nucleotide sequence ID" value="NZ_JBDJAW010000010.1"/>
</dbReference>
<evidence type="ECO:0000256" key="8">
    <source>
        <dbReference type="SAM" id="MobiDB-lite"/>
    </source>
</evidence>
<keyword evidence="7 9" id="KW-0472">Membrane</keyword>
<dbReference type="PANTHER" id="PTHR33908">
    <property type="entry name" value="MANNOSYLTRANSFERASE YKCB-RELATED"/>
    <property type="match status" value="1"/>
</dbReference>
<evidence type="ECO:0000256" key="5">
    <source>
        <dbReference type="ARBA" id="ARBA00022692"/>
    </source>
</evidence>
<dbReference type="EMBL" id="JBDJAW010000010">
    <property type="protein sequence ID" value="MEN3536347.1"/>
    <property type="molecule type" value="Genomic_DNA"/>
</dbReference>
<dbReference type="EC" id="2.4.-.-" evidence="11"/>
<evidence type="ECO:0000313" key="11">
    <source>
        <dbReference type="EMBL" id="MEN3536347.1"/>
    </source>
</evidence>
<dbReference type="PANTHER" id="PTHR33908:SF3">
    <property type="entry name" value="UNDECAPRENYL PHOSPHATE-ALPHA-4-AMINO-4-DEOXY-L-ARABINOSE ARABINOSYL TRANSFERASE"/>
    <property type="match status" value="1"/>
</dbReference>
<feature type="compositionally biased region" description="Gly residues" evidence="8">
    <location>
        <begin position="287"/>
        <end position="296"/>
    </location>
</feature>
<evidence type="ECO:0000256" key="7">
    <source>
        <dbReference type="ARBA" id="ARBA00023136"/>
    </source>
</evidence>
<accession>A0ABV0AM32</accession>
<keyword evidence="3 11" id="KW-0328">Glycosyltransferase</keyword>
<gene>
    <name evidence="11" type="ORF">AAH991_14620</name>
</gene>
<evidence type="ECO:0000313" key="12">
    <source>
        <dbReference type="Proteomes" id="UP001447516"/>
    </source>
</evidence>
<evidence type="ECO:0000256" key="9">
    <source>
        <dbReference type="SAM" id="Phobius"/>
    </source>
</evidence>
<dbReference type="Pfam" id="PF13231">
    <property type="entry name" value="PMT_2"/>
    <property type="match status" value="1"/>
</dbReference>
<feature type="transmembrane region" description="Helical" evidence="9">
    <location>
        <begin position="318"/>
        <end position="336"/>
    </location>
</feature>
<feature type="transmembrane region" description="Helical" evidence="9">
    <location>
        <begin position="17"/>
        <end position="34"/>
    </location>
</feature>
<sequence>MRIGVPAPDPYGRRDRIVLVVPALAALVGGLWGIRRGSMWQDEATTYAVAGRDLTDLWRTLGNVDAVHGCYYLLVHPLVRLVGDAVPAEVVIRLPSVVATAVAAAGVAAVGRRLASATAGLYAGLAYAASPVVVFHAQDGRPYALVAAAVVEATRLLATALGRPPGDPSGRRTWARYGLAVAVACLLNLFAVLALAAHAVTVLAAAPARKGLGAGRGVARRWAGAVAAALTAVLPVAWAAFGQRGQVAWLERPGLPEVKALVARFAGTGVLLAATVVLVALGLASSRGGGPAGNGGTRRAADAAGPAPGDPIRRGSPGIAMVAVPLAVLPPALLLAVSQIQPLYQDRYVLFSVVGLALALGAGLARAVRLLPGAAPGWLRAAAALALPALLLAASLPAQAAVRRIDSRRDDPAAVARIIGSERRPGDAVLFLPSIRRLVAEAYPDSFRGVHDAALRAGGAESGTLAGRELPAGRIAASLDTAPRVWVVSRPHPAPGDLSSPRDSAKRLLLRESYRRERSVRVLGYVVRLYTRVSP</sequence>
<keyword evidence="5 9" id="KW-0812">Transmembrane</keyword>
<keyword evidence="12" id="KW-1185">Reference proteome</keyword>
<comment type="caution">
    <text evidence="11">The sequence shown here is derived from an EMBL/GenBank/DDBJ whole genome shotgun (WGS) entry which is preliminary data.</text>
</comment>
<dbReference type="GO" id="GO:0016757">
    <property type="term" value="F:glycosyltransferase activity"/>
    <property type="evidence" value="ECO:0007669"/>
    <property type="project" value="UniProtKB-KW"/>
</dbReference>
<keyword evidence="2" id="KW-1003">Cell membrane</keyword>
<reference evidence="11 12" key="1">
    <citation type="submission" date="2024-05" db="EMBL/GenBank/DDBJ databases">
        <title>Microbispora sp.ZYX-F-249.</title>
        <authorList>
            <person name="Xie H."/>
        </authorList>
    </citation>
    <scope>NUCLEOTIDE SEQUENCE [LARGE SCALE GENOMIC DNA]</scope>
    <source>
        <strain evidence="11 12">ZYX-F-249</strain>
    </source>
</reference>
<dbReference type="InterPro" id="IPR038731">
    <property type="entry name" value="RgtA/B/C-like"/>
</dbReference>
<feature type="transmembrane region" description="Helical" evidence="9">
    <location>
        <begin position="377"/>
        <end position="398"/>
    </location>
</feature>